<dbReference type="Proteomes" id="UP000831701">
    <property type="component" value="Chromosome 21"/>
</dbReference>
<dbReference type="EMBL" id="CM041551">
    <property type="protein sequence ID" value="KAI3355431.1"/>
    <property type="molecule type" value="Genomic_DNA"/>
</dbReference>
<name>A0ACB8VIX6_9TELE</name>
<sequence>MGLVTPALLLLLSWVSLQAVAEICRGTHCYGAESGDPRPCTGAHCPGSRSSRLPRQFSPTAQGRAAQIVASQHHAYPSYPRAASDPYQPLRGRHGGGGARIRTPEVSPAGCADADCAALVKQFQPTNDTRDCRGIECRLPPRIRPKPRAKPCVGEGCPAASEESVSSSSSSSFFLFLRRQPAAPRENEVPSEDALILHLQLAKGQEKLVEALRAQQVVIRDLQQKLADQQEALLSQQREILEQQRRMYEQMDVVKAQYGLLSDTVKQVSFQGLQGELQSYFESHLAGLQSQARSHLQKSYAVHKMDMDTKVMDVAREAHFPQSLLGCPSPCGHEEFCNFQGDPPQCVKCTMCPPGFFLISQCSPNADRMCQDRDECLELPNICGERVKCLNTPGGFRCLGVSERDAVMGLCGHDYFYNQELQECQACSDCDGEPVTVACTAVSDSVCGQPSESRLSQSWGAHVAVPPARTSTTHIFSGLQLNIRGKEDTDLLSNNAGQVTFLQHGLVWLDHNFAIKHSCRNFLQVGLRLNGSQEEEGQDLSGVRIEQPDGKYFQGVSVSSGVEVEPNHTVTLLLKSPNQHCNQSKDLHVYDITTTSFSLLWLSHDTGAVAMTAQMSLLAHYQTSYRPTFRMTSVSDPYMISLTHDNRGVRFTESGVVKFVLQQALYSMGHTCIREGISLIAYTSRNGTGQEAMQAFKTGVNYRDTSITLSGAVSVDSGDTISFEVTTPSQCNIRYFGDSTGISMLSLIWIPSAVSSALTATVSRTGLPLGAVRNKPLLFQQISTDTPQVHLARSGEPNSRKNFMFHEKGTANVALNLKLIHSCNIVKLTLQRAGVQGGRAGPVAQQVSGYMPEGSEWASIGLRASFQVQNDHQQRVTALELALDRLAGDPWLTKQVPGLFRELLTARVSMPANLQLVHLPQSLQPAPWSAGFQPAQASGFPSQLQGQRVSSLSPSQQGSSLSPSQRAFQPVSKPAGFQPVSKPAGFQPAPKPPPELAGLQPASRFLSLPFSLRPSFRVLSLPVPPELERSQEPPSAPEAEPPGPRAQEPPSAQRRSLPSAQSQCPRDGAS</sequence>
<organism evidence="1 2">
    <name type="scientific">Scortum barcoo</name>
    <name type="common">barcoo grunter</name>
    <dbReference type="NCBI Taxonomy" id="214431"/>
    <lineage>
        <taxon>Eukaryota</taxon>
        <taxon>Metazoa</taxon>
        <taxon>Chordata</taxon>
        <taxon>Craniata</taxon>
        <taxon>Vertebrata</taxon>
        <taxon>Euteleostomi</taxon>
        <taxon>Actinopterygii</taxon>
        <taxon>Neopterygii</taxon>
        <taxon>Teleostei</taxon>
        <taxon>Neoteleostei</taxon>
        <taxon>Acanthomorphata</taxon>
        <taxon>Eupercaria</taxon>
        <taxon>Centrarchiformes</taxon>
        <taxon>Terapontoidei</taxon>
        <taxon>Terapontidae</taxon>
        <taxon>Scortum</taxon>
    </lineage>
</organism>
<comment type="caution">
    <text evidence="1">The sequence shown here is derived from an EMBL/GenBank/DDBJ whole genome shotgun (WGS) entry which is preliminary data.</text>
</comment>
<accession>A0ACB8VIX6</accession>
<gene>
    <name evidence="1" type="ORF">L3Q82_018276</name>
</gene>
<proteinExistence type="predicted"/>
<protein>
    <submittedName>
        <fullName evidence="1">Uncharacterized protein</fullName>
    </submittedName>
</protein>
<evidence type="ECO:0000313" key="2">
    <source>
        <dbReference type="Proteomes" id="UP000831701"/>
    </source>
</evidence>
<reference evidence="1" key="1">
    <citation type="submission" date="2022-04" db="EMBL/GenBank/DDBJ databases">
        <title>Jade perch genome.</title>
        <authorList>
            <person name="Chao B."/>
        </authorList>
    </citation>
    <scope>NUCLEOTIDE SEQUENCE</scope>
    <source>
        <strain evidence="1">CB-2022</strain>
    </source>
</reference>
<keyword evidence="2" id="KW-1185">Reference proteome</keyword>
<evidence type="ECO:0000313" key="1">
    <source>
        <dbReference type="EMBL" id="KAI3355431.1"/>
    </source>
</evidence>